<evidence type="ECO:0000256" key="3">
    <source>
        <dbReference type="ARBA" id="ARBA00022679"/>
    </source>
</evidence>
<evidence type="ECO:0000259" key="7">
    <source>
        <dbReference type="PROSITE" id="PS50011"/>
    </source>
</evidence>
<dbReference type="InterPro" id="IPR011009">
    <property type="entry name" value="Kinase-like_dom_sf"/>
</dbReference>
<keyword evidence="9" id="KW-1185">Reference proteome</keyword>
<name>A0ABV0UW71_9TELE</name>
<protein>
    <recommendedName>
        <fullName evidence="1">non-specific serine/threonine protein kinase</fullName>
        <ecNumber evidence="1">2.7.11.1</ecNumber>
    </recommendedName>
</protein>
<reference evidence="8 9" key="1">
    <citation type="submission" date="2021-06" db="EMBL/GenBank/DDBJ databases">
        <authorList>
            <person name="Palmer J.M."/>
        </authorList>
    </citation>
    <scope>NUCLEOTIDE SEQUENCE [LARGE SCALE GENOMIC DNA]</scope>
    <source>
        <strain evidence="9">if_2019</strain>
        <tissue evidence="8">Muscle</tissue>
    </source>
</reference>
<dbReference type="EC" id="2.7.11.1" evidence="1"/>
<evidence type="ECO:0000313" key="9">
    <source>
        <dbReference type="Proteomes" id="UP001482620"/>
    </source>
</evidence>
<dbReference type="PROSITE" id="PS50011">
    <property type="entry name" value="PROTEIN_KINASE_DOM"/>
    <property type="match status" value="1"/>
</dbReference>
<keyword evidence="3" id="KW-0808">Transferase</keyword>
<keyword evidence="4" id="KW-0547">Nucleotide-binding</keyword>
<dbReference type="InterPro" id="IPR000719">
    <property type="entry name" value="Prot_kinase_dom"/>
</dbReference>
<dbReference type="Pfam" id="PF00069">
    <property type="entry name" value="Pkinase"/>
    <property type="match status" value="1"/>
</dbReference>
<keyword evidence="6" id="KW-0067">ATP-binding</keyword>
<dbReference type="SUPFAM" id="SSF56112">
    <property type="entry name" value="Protein kinase-like (PK-like)"/>
    <property type="match status" value="1"/>
</dbReference>
<dbReference type="PANTHER" id="PTHR24346">
    <property type="entry name" value="MAP/MICROTUBULE AFFINITY-REGULATING KINASE"/>
    <property type="match status" value="1"/>
</dbReference>
<gene>
    <name evidence="8" type="ORF">ILYODFUR_029090</name>
</gene>
<organism evidence="8 9">
    <name type="scientific">Ilyodon furcidens</name>
    <name type="common">goldbreast splitfin</name>
    <dbReference type="NCBI Taxonomy" id="33524"/>
    <lineage>
        <taxon>Eukaryota</taxon>
        <taxon>Metazoa</taxon>
        <taxon>Chordata</taxon>
        <taxon>Craniata</taxon>
        <taxon>Vertebrata</taxon>
        <taxon>Euteleostomi</taxon>
        <taxon>Actinopterygii</taxon>
        <taxon>Neopterygii</taxon>
        <taxon>Teleostei</taxon>
        <taxon>Neoteleostei</taxon>
        <taxon>Acanthomorphata</taxon>
        <taxon>Ovalentaria</taxon>
        <taxon>Atherinomorphae</taxon>
        <taxon>Cyprinodontiformes</taxon>
        <taxon>Goodeidae</taxon>
        <taxon>Ilyodon</taxon>
    </lineage>
</organism>
<evidence type="ECO:0000256" key="5">
    <source>
        <dbReference type="ARBA" id="ARBA00022777"/>
    </source>
</evidence>
<evidence type="ECO:0000313" key="8">
    <source>
        <dbReference type="EMBL" id="MEQ2249423.1"/>
    </source>
</evidence>
<proteinExistence type="predicted"/>
<feature type="domain" description="Protein kinase" evidence="7">
    <location>
        <begin position="1"/>
        <end position="68"/>
    </location>
</feature>
<sequence length="68" mass="7829">MKILNHPNIVKLFEVIETERTLYLVMEYASGGEMKSLHVMLPKTPSSSAQSATFCQCFLRQMDDMKFL</sequence>
<keyword evidence="5" id="KW-0418">Kinase</keyword>
<dbReference type="EMBL" id="JAHRIQ010085185">
    <property type="protein sequence ID" value="MEQ2249423.1"/>
    <property type="molecule type" value="Genomic_DNA"/>
</dbReference>
<evidence type="ECO:0000256" key="6">
    <source>
        <dbReference type="ARBA" id="ARBA00022840"/>
    </source>
</evidence>
<dbReference type="PANTHER" id="PTHR24346:SF82">
    <property type="entry name" value="KP78A-RELATED"/>
    <property type="match status" value="1"/>
</dbReference>
<evidence type="ECO:0000256" key="1">
    <source>
        <dbReference type="ARBA" id="ARBA00012513"/>
    </source>
</evidence>
<keyword evidence="2" id="KW-0723">Serine/threonine-protein kinase</keyword>
<evidence type="ECO:0000256" key="4">
    <source>
        <dbReference type="ARBA" id="ARBA00022741"/>
    </source>
</evidence>
<dbReference type="Proteomes" id="UP001482620">
    <property type="component" value="Unassembled WGS sequence"/>
</dbReference>
<comment type="caution">
    <text evidence="8">The sequence shown here is derived from an EMBL/GenBank/DDBJ whole genome shotgun (WGS) entry which is preliminary data.</text>
</comment>
<dbReference type="Gene3D" id="1.10.510.10">
    <property type="entry name" value="Transferase(Phosphotransferase) domain 1"/>
    <property type="match status" value="1"/>
</dbReference>
<accession>A0ABV0UW71</accession>
<evidence type="ECO:0000256" key="2">
    <source>
        <dbReference type="ARBA" id="ARBA00022527"/>
    </source>
</evidence>